<sequence length="431" mass="46264">MAITGRAVALALFGALVVLLSPAPGLTMLVVDVVIVALVGVDLTLAGGVRTLEFTRSGPTAARLGQPVPLVLGIANGGGRPVRARVRDAWPPSAGARPREHRVVVPAGERRFLETTLYPTRRGDREPFRITVRSVGPLGLAGRQGRHQSPWRVRVLPPFTSRRHLPAALARLREVEGEVAIRGAGAGSEFDSLRDYVIGDDVRLIDWRGTARRGAVVVRTFRPERDRRVVCVLDTGRTSAGRVGDVPRLDHALDAALLLTAVALRAGDRVGLVAHDSVPRVTLPGSHDHAYLARMTDAMARLEPAIVEADHAGMISTVLRETSRRSLVVLFTELAPAVIEEGLLPALGTLTARHSVLVAALRDPRVDELAAGRGDVRAVYAAAAAEQTLMRRRELTETLRRRGVEVVDAPPAGYAAAVTDTYLTLKSLGRL</sequence>
<dbReference type="Proteomes" id="UP000032545">
    <property type="component" value="Unassembled WGS sequence"/>
</dbReference>
<dbReference type="PATRIC" id="fig|1502723.3.peg.670"/>
<dbReference type="Pfam" id="PF01882">
    <property type="entry name" value="DUF58"/>
    <property type="match status" value="1"/>
</dbReference>
<evidence type="ECO:0000259" key="1">
    <source>
        <dbReference type="Pfam" id="PF01882"/>
    </source>
</evidence>
<comment type="caution">
    <text evidence="2">The sequence shown here is derived from an EMBL/GenBank/DDBJ whole genome shotgun (WGS) entry which is preliminary data.</text>
</comment>
<protein>
    <recommendedName>
        <fullName evidence="1">DUF58 domain-containing protein</fullName>
    </recommendedName>
</protein>
<evidence type="ECO:0000313" key="3">
    <source>
        <dbReference type="Proteomes" id="UP000032545"/>
    </source>
</evidence>
<proteinExistence type="predicted"/>
<evidence type="ECO:0000313" key="2">
    <source>
        <dbReference type="EMBL" id="KJE23755.1"/>
    </source>
</evidence>
<feature type="domain" description="DUF58" evidence="1">
    <location>
        <begin position="193"/>
        <end position="377"/>
    </location>
</feature>
<dbReference type="InterPro" id="IPR002881">
    <property type="entry name" value="DUF58"/>
</dbReference>
<dbReference type="PANTHER" id="PTHR33608">
    <property type="entry name" value="BLL2464 PROTEIN"/>
    <property type="match status" value="1"/>
</dbReference>
<organism evidence="2 3">
    <name type="scientific">Frankia torreyi</name>
    <dbReference type="NCBI Taxonomy" id="1856"/>
    <lineage>
        <taxon>Bacteria</taxon>
        <taxon>Bacillati</taxon>
        <taxon>Actinomycetota</taxon>
        <taxon>Actinomycetes</taxon>
        <taxon>Frankiales</taxon>
        <taxon>Frankiaceae</taxon>
        <taxon>Frankia</taxon>
    </lineage>
</organism>
<gene>
    <name evidence="2" type="ORF">FF36_01940</name>
</gene>
<keyword evidence="3" id="KW-1185">Reference proteome</keyword>
<dbReference type="PANTHER" id="PTHR33608:SF3">
    <property type="entry name" value="SLR2013 PROTEIN"/>
    <property type="match status" value="1"/>
</dbReference>
<reference evidence="3" key="1">
    <citation type="submission" date="2015-02" db="EMBL/GenBank/DDBJ databases">
        <title>Draft Genome of Frankia sp. CpI1-S.</title>
        <authorList>
            <person name="Oshone R.T."/>
            <person name="Ngom M."/>
            <person name="Ghodhbane-Gtari F."/>
            <person name="Gtari M."/>
            <person name="Morris K."/>
            <person name="Thomas K."/>
            <person name="Sen A."/>
            <person name="Tisa L.S."/>
        </authorList>
    </citation>
    <scope>NUCLEOTIDE SEQUENCE [LARGE SCALE GENOMIC DNA]</scope>
    <source>
        <strain evidence="3">CpI1-S</strain>
    </source>
</reference>
<dbReference type="RefSeq" id="WP_044884615.1">
    <property type="nucleotide sequence ID" value="NZ_JYFN01000011.1"/>
</dbReference>
<dbReference type="EMBL" id="JYFN01000011">
    <property type="protein sequence ID" value="KJE23755.1"/>
    <property type="molecule type" value="Genomic_DNA"/>
</dbReference>
<name>A0A0D8BI77_9ACTN</name>
<reference evidence="2 3" key="2">
    <citation type="journal article" date="2016" name="Genome Announc.">
        <title>Permanent Draft Genome Sequences for Two Variants of Frankia sp. Strain CpI1, the First Frankia Strain Isolated from Root Nodules of Comptonia peregrina.</title>
        <authorList>
            <person name="Oshone R."/>
            <person name="Hurst S.G.IV."/>
            <person name="Abebe-Akele F."/>
            <person name="Simpson S."/>
            <person name="Morris K."/>
            <person name="Thomas W.K."/>
            <person name="Tisa L.S."/>
        </authorList>
    </citation>
    <scope>NUCLEOTIDE SEQUENCE [LARGE SCALE GENOMIC DNA]</scope>
    <source>
        <strain evidence="3">CpI1-S</strain>
    </source>
</reference>
<dbReference type="AlphaFoldDB" id="A0A0D8BI77"/>
<dbReference type="OrthoDB" id="845740at2"/>
<accession>A0A0D8BI77</accession>